<keyword evidence="2" id="KW-1185">Reference proteome</keyword>
<sequence length="87" mass="9355">MQSDRFEVPVTVRQGAAGNQLILKTTREASDFLLNSWPGKKSPKHRAALQACHDAQAGDKPVMAARRAFIAAAREADVLVSDKAPVA</sequence>
<dbReference type="Gene3D" id="6.10.250.730">
    <property type="match status" value="1"/>
</dbReference>
<protein>
    <submittedName>
        <fullName evidence="1">DUF982 domain-containing protein</fullName>
    </submittedName>
</protein>
<comment type="caution">
    <text evidence="1">The sequence shown here is derived from an EMBL/GenBank/DDBJ whole genome shotgun (WGS) entry which is preliminary data.</text>
</comment>
<gene>
    <name evidence="1" type="ORF">G6N74_19020</name>
</gene>
<dbReference type="Proteomes" id="UP000481252">
    <property type="component" value="Unassembled WGS sequence"/>
</dbReference>
<reference evidence="1 2" key="1">
    <citation type="submission" date="2020-02" db="EMBL/GenBank/DDBJ databases">
        <title>Genome sequence of the type strain CGMCC 1.15528 of Mesorhizobium zhangyense.</title>
        <authorList>
            <person name="Gao J."/>
            <person name="Sun J."/>
        </authorList>
    </citation>
    <scope>NUCLEOTIDE SEQUENCE [LARGE SCALE GENOMIC DNA]</scope>
    <source>
        <strain evidence="1 2">CGMCC 1.15528</strain>
    </source>
</reference>
<proteinExistence type="predicted"/>
<evidence type="ECO:0000313" key="1">
    <source>
        <dbReference type="EMBL" id="NGN43166.1"/>
    </source>
</evidence>
<organism evidence="1 2">
    <name type="scientific">Mesorhizobium zhangyense</name>
    <dbReference type="NCBI Taxonomy" id="1776730"/>
    <lineage>
        <taxon>Bacteria</taxon>
        <taxon>Pseudomonadati</taxon>
        <taxon>Pseudomonadota</taxon>
        <taxon>Alphaproteobacteria</taxon>
        <taxon>Hyphomicrobiales</taxon>
        <taxon>Phyllobacteriaceae</taxon>
        <taxon>Mesorhizobium</taxon>
    </lineage>
</organism>
<evidence type="ECO:0000313" key="2">
    <source>
        <dbReference type="Proteomes" id="UP000481252"/>
    </source>
</evidence>
<dbReference type="Pfam" id="PF06169">
    <property type="entry name" value="DUF982"/>
    <property type="match status" value="1"/>
</dbReference>
<dbReference type="InterPro" id="IPR010385">
    <property type="entry name" value="DUF982"/>
</dbReference>
<dbReference type="AlphaFoldDB" id="A0A7C9VBH1"/>
<accession>A0A7C9VBH1</accession>
<dbReference type="EMBL" id="JAAKZG010000008">
    <property type="protein sequence ID" value="NGN43166.1"/>
    <property type="molecule type" value="Genomic_DNA"/>
</dbReference>
<name>A0A7C9VBH1_9HYPH</name>
<dbReference type="RefSeq" id="WP_091916359.1">
    <property type="nucleotide sequence ID" value="NZ_JAAKZG010000008.1"/>
</dbReference>